<evidence type="ECO:0000256" key="10">
    <source>
        <dbReference type="ARBA" id="ARBA00026073"/>
    </source>
</evidence>
<dbReference type="Pfam" id="PF07733">
    <property type="entry name" value="DNA_pol3_alpha"/>
    <property type="match status" value="1"/>
</dbReference>
<keyword evidence="8" id="KW-0239">DNA-directed DNA polymerase</keyword>
<dbReference type="RefSeq" id="WP_029509315.1">
    <property type="nucleotide sequence ID" value="NZ_DAITWI010000001.1"/>
</dbReference>
<sequence>MYAPLQILSAYSLLKNPNTIPQIVATAKARHYEAIALTDLNVMYGAVEFYRTALENNLKPLFGVTLEVNGLVNTATTFPMILIAETQVGYQNLMWLSSAKMTAKTPDLTLTALSEHLEGINVILPGDSELSQFIASAYDDVAQYWQTLTTYIAPAHLYLGINPQMAPQIQTRLAEFQAATQAQVIALDDVAYLNADNAFTTQVLKSIDANVKLEGIKALAQQSGTQILQDYNQVKAAYQTSDFLKAAFLANEALVARSQVTLTFSQTAALPAFQLPAGMPDAGTYLTTLAEKGLAARLQGLHVDQSRYQARLAHELAVIDQLGFNDYFLIVWDIVNFAYQNHIQLGAGRGSAAGSLVAYALRITDVDPLQFGLLFERFLNAERVQMPDIDIDWPDNKRDVVLKYLHDKYGQRNFAQILTFGTLAAKQALRDTARVFGVSQQMMSRISNAVPTGKQGRKVSIQDALQAGDGLQKVLSELDDGQLLLKVAQQIEGLPRNYSTHAAGVVLSADTLVHTLPVQSGTDERLLTQFEKDTVEALGLLKIDVLGLSNLSILAQTLYEARQQLPEHFDISRVPLDDAATLALYAKGDTNGIFQFESAGIKHVLRQLQPATFEHIVAVNSLYRPGPSRNIESFIKRRHGLEPVTVPDASLKTILAPTFGIIVYQEQVMLVAEAYAGLTLGEADVLRSAMSKKKLTQMAAMQEKFINGAVALGHDRQEAAQIFAYIDEFANYGFNRSHAVAYSKLSFQLAYMKAHYPAAFFTAVLNANLGSPEKVRLYVAEAKARQLQVAAPHINQSQRFWTVNQGVLQMGLNNIRGLRTDFVAAVLAERTANGPFQSIQSFVRRLPEKFRKRDTLRQLVYAGALDTFGYNRMELVTALDDLIEAASFGDLILNETKIKKMPDWDLTEKLAYEKEAIGVNLSGYPLDGYASLIADHNYQEIADLTEKTDKKQPVTVIALIDQVRTTRTKKGEEMAFVTVSDATGTTSVTVFHQLYDKVKADLKVGAIIQFTGRVDHYNGKISVVANHLSLAPDLTQSQQKGTWFLQFDTAHDTQENRRDVIAVLKKYHGNNPVVIHWQNDQKNQQLAPAFWLSDETAIMRELAPLLGNDNVVFRRSH</sequence>
<reference evidence="13 14" key="1">
    <citation type="submission" date="2019-12" db="EMBL/GenBank/DDBJ databases">
        <title>Complete genome sequence of Leuconostoc lactis strain AVN1 provides insights into metabolic potential.</title>
        <authorList>
            <person name="Besrour N."/>
            <person name="Najjari A."/>
            <person name="Fhoula I."/>
            <person name="Jaballah S."/>
            <person name="Klibi N."/>
            <person name="Ouzari H.I."/>
        </authorList>
    </citation>
    <scope>NUCLEOTIDE SEQUENCE [LARGE SCALE GENOMIC DNA]</scope>
    <source>
        <strain evidence="13 14">AVN1</strain>
    </source>
</reference>
<evidence type="ECO:0000259" key="12">
    <source>
        <dbReference type="SMART" id="SM00481"/>
    </source>
</evidence>
<dbReference type="SUPFAM" id="SSF89550">
    <property type="entry name" value="PHP domain-like"/>
    <property type="match status" value="1"/>
</dbReference>
<dbReference type="Pfam" id="PF01336">
    <property type="entry name" value="tRNA_anti-codon"/>
    <property type="match status" value="1"/>
</dbReference>
<dbReference type="GO" id="GO:0003676">
    <property type="term" value="F:nucleic acid binding"/>
    <property type="evidence" value="ECO:0007669"/>
    <property type="project" value="InterPro"/>
</dbReference>
<dbReference type="InterPro" id="IPR040982">
    <property type="entry name" value="DNA_pol3_finger"/>
</dbReference>
<accession>A0A6L7A6Q4</accession>
<protein>
    <recommendedName>
        <fullName evidence="4">DNA polymerase III subunit alpha</fullName>
        <ecNumber evidence="3">2.7.7.7</ecNumber>
    </recommendedName>
</protein>
<evidence type="ECO:0000256" key="8">
    <source>
        <dbReference type="ARBA" id="ARBA00022932"/>
    </source>
</evidence>
<comment type="subcellular location">
    <subcellularLocation>
        <location evidence="1">Cytoplasm</location>
    </subcellularLocation>
</comment>
<dbReference type="InterPro" id="IPR011708">
    <property type="entry name" value="DNA_pol3_alpha_NTPase_dom"/>
</dbReference>
<name>A0A6L7A6Q4_LEULA</name>
<dbReference type="Gene3D" id="3.20.20.140">
    <property type="entry name" value="Metal-dependent hydrolases"/>
    <property type="match status" value="1"/>
</dbReference>
<dbReference type="PANTHER" id="PTHR32294">
    <property type="entry name" value="DNA POLYMERASE III SUBUNIT ALPHA"/>
    <property type="match status" value="1"/>
</dbReference>
<comment type="similarity">
    <text evidence="2">Belongs to the DNA polymerase type-C family. DnaE subfamily.</text>
</comment>
<dbReference type="SUPFAM" id="SSF50249">
    <property type="entry name" value="Nucleic acid-binding proteins"/>
    <property type="match status" value="1"/>
</dbReference>
<evidence type="ECO:0000256" key="9">
    <source>
        <dbReference type="ARBA" id="ARBA00025611"/>
    </source>
</evidence>
<comment type="subunit">
    <text evidence="10">DNA polymerase III contains a core (composed of alpha, epsilon and theta chains) that associates with a tau subunit. This core dimerizes to form the POLIII' complex. PolIII' associates with the gamma complex (composed of gamma, delta, delta', psi and chi chains) and with the beta chain to form the complete DNA polymerase III complex.</text>
</comment>
<evidence type="ECO:0000256" key="6">
    <source>
        <dbReference type="ARBA" id="ARBA00022695"/>
    </source>
</evidence>
<evidence type="ECO:0000256" key="1">
    <source>
        <dbReference type="ARBA" id="ARBA00004496"/>
    </source>
</evidence>
<dbReference type="Proteomes" id="UP000478636">
    <property type="component" value="Unassembled WGS sequence"/>
</dbReference>
<comment type="catalytic activity">
    <reaction evidence="11">
        <text>DNA(n) + a 2'-deoxyribonucleoside 5'-triphosphate = DNA(n+1) + diphosphate</text>
        <dbReference type="Rhea" id="RHEA:22508"/>
        <dbReference type="Rhea" id="RHEA-COMP:17339"/>
        <dbReference type="Rhea" id="RHEA-COMP:17340"/>
        <dbReference type="ChEBI" id="CHEBI:33019"/>
        <dbReference type="ChEBI" id="CHEBI:61560"/>
        <dbReference type="ChEBI" id="CHEBI:173112"/>
        <dbReference type="EC" id="2.7.7.7"/>
    </reaction>
</comment>
<dbReference type="SMART" id="SM00481">
    <property type="entry name" value="POLIIIAc"/>
    <property type="match status" value="1"/>
</dbReference>
<evidence type="ECO:0000313" key="13">
    <source>
        <dbReference type="EMBL" id="MWN21005.1"/>
    </source>
</evidence>
<dbReference type="InterPro" id="IPR003141">
    <property type="entry name" value="Pol/His_phosphatase_N"/>
</dbReference>
<evidence type="ECO:0000256" key="3">
    <source>
        <dbReference type="ARBA" id="ARBA00012417"/>
    </source>
</evidence>
<dbReference type="NCBIfam" id="TIGR00594">
    <property type="entry name" value="polc"/>
    <property type="match status" value="1"/>
</dbReference>
<keyword evidence="6 13" id="KW-0548">Nucleotidyltransferase</keyword>
<dbReference type="EC" id="2.7.7.7" evidence="3"/>
<dbReference type="InterPro" id="IPR041931">
    <property type="entry name" value="DNA_pol3_alpha_thumb_dom"/>
</dbReference>
<dbReference type="GO" id="GO:0005737">
    <property type="term" value="C:cytoplasm"/>
    <property type="evidence" value="ECO:0007669"/>
    <property type="project" value="UniProtKB-SubCell"/>
</dbReference>
<dbReference type="Pfam" id="PF17657">
    <property type="entry name" value="DNA_pol3_finger"/>
    <property type="match status" value="1"/>
</dbReference>
<dbReference type="GO" id="GO:0006260">
    <property type="term" value="P:DNA replication"/>
    <property type="evidence" value="ECO:0007669"/>
    <property type="project" value="UniProtKB-KW"/>
</dbReference>
<evidence type="ECO:0000256" key="7">
    <source>
        <dbReference type="ARBA" id="ARBA00022705"/>
    </source>
</evidence>
<dbReference type="Pfam" id="PF02811">
    <property type="entry name" value="PHP"/>
    <property type="match status" value="1"/>
</dbReference>
<dbReference type="EMBL" id="WSZI01000013">
    <property type="protein sequence ID" value="MWN21005.1"/>
    <property type="molecule type" value="Genomic_DNA"/>
</dbReference>
<dbReference type="InterPro" id="IPR004365">
    <property type="entry name" value="NA-bd_OB_tRNA"/>
</dbReference>
<evidence type="ECO:0000313" key="14">
    <source>
        <dbReference type="Proteomes" id="UP000478636"/>
    </source>
</evidence>
<dbReference type="Gene3D" id="1.10.10.1600">
    <property type="entry name" value="Bacterial DNA polymerase III alpha subunit, thumb domain"/>
    <property type="match status" value="1"/>
</dbReference>
<dbReference type="CDD" id="cd07431">
    <property type="entry name" value="PHP_PolIIIA"/>
    <property type="match status" value="1"/>
</dbReference>
<dbReference type="InterPro" id="IPR004013">
    <property type="entry name" value="PHP_dom"/>
</dbReference>
<dbReference type="InterPro" id="IPR029460">
    <property type="entry name" value="DNAPol_HHH"/>
</dbReference>
<dbReference type="AlphaFoldDB" id="A0A6L7A6Q4"/>
<feature type="domain" description="Polymerase/histidinol phosphatase N-terminal" evidence="12">
    <location>
        <begin position="3"/>
        <end position="70"/>
    </location>
</feature>
<dbReference type="Gene3D" id="2.40.50.140">
    <property type="entry name" value="Nucleic acid-binding proteins"/>
    <property type="match status" value="1"/>
</dbReference>
<dbReference type="InterPro" id="IPR016195">
    <property type="entry name" value="Pol/histidinol_Pase-like"/>
</dbReference>
<proteinExistence type="inferred from homology"/>
<comment type="function">
    <text evidence="9">DNA polymerase III is a complex, multichain enzyme responsible for most of the replicative synthesis in bacteria. This DNA polymerase also exhibits 3' to 5' exonuclease activity. The alpha chain is the DNA polymerase.</text>
</comment>
<dbReference type="PANTHER" id="PTHR32294:SF0">
    <property type="entry name" value="DNA POLYMERASE III SUBUNIT ALPHA"/>
    <property type="match status" value="1"/>
</dbReference>
<organism evidence="13 14">
    <name type="scientific">Leuconostoc lactis</name>
    <dbReference type="NCBI Taxonomy" id="1246"/>
    <lineage>
        <taxon>Bacteria</taxon>
        <taxon>Bacillati</taxon>
        <taxon>Bacillota</taxon>
        <taxon>Bacilli</taxon>
        <taxon>Lactobacillales</taxon>
        <taxon>Lactobacillaceae</taxon>
        <taxon>Leuconostoc</taxon>
    </lineage>
</organism>
<evidence type="ECO:0000256" key="5">
    <source>
        <dbReference type="ARBA" id="ARBA00022679"/>
    </source>
</evidence>
<gene>
    <name evidence="13" type="primary">dnaE</name>
    <name evidence="13" type="ORF">GQS40_04860</name>
</gene>
<evidence type="ECO:0000256" key="11">
    <source>
        <dbReference type="ARBA" id="ARBA00049244"/>
    </source>
</evidence>
<keyword evidence="7" id="KW-0235">DNA replication</keyword>
<dbReference type="GO" id="GO:0008408">
    <property type="term" value="F:3'-5' exonuclease activity"/>
    <property type="evidence" value="ECO:0007669"/>
    <property type="project" value="InterPro"/>
</dbReference>
<comment type="caution">
    <text evidence="13">The sequence shown here is derived from an EMBL/GenBank/DDBJ whole genome shotgun (WGS) entry which is preliminary data.</text>
</comment>
<dbReference type="InterPro" id="IPR012340">
    <property type="entry name" value="NA-bd_OB-fold"/>
</dbReference>
<dbReference type="GO" id="GO:0003887">
    <property type="term" value="F:DNA-directed DNA polymerase activity"/>
    <property type="evidence" value="ECO:0007669"/>
    <property type="project" value="UniProtKB-KW"/>
</dbReference>
<dbReference type="CDD" id="cd04485">
    <property type="entry name" value="DnaE_OBF"/>
    <property type="match status" value="1"/>
</dbReference>
<evidence type="ECO:0000256" key="2">
    <source>
        <dbReference type="ARBA" id="ARBA00009496"/>
    </source>
</evidence>
<evidence type="ECO:0000256" key="4">
    <source>
        <dbReference type="ARBA" id="ARBA00019114"/>
    </source>
</evidence>
<dbReference type="InterPro" id="IPR004805">
    <property type="entry name" value="DnaE2/DnaE/PolC"/>
</dbReference>
<keyword evidence="5 13" id="KW-0808">Transferase</keyword>
<dbReference type="Pfam" id="PF14579">
    <property type="entry name" value="HHH_6"/>
    <property type="match status" value="1"/>
</dbReference>
<dbReference type="Gene3D" id="1.10.150.870">
    <property type="match status" value="1"/>
</dbReference>